<sequence>MTWQVHIEYNIEEIANEDEPPPKSSKSKKENGPEKSPNLVFKITSKVPYKTVLKAHSAVVLKAESAADKAEWLNKLRNVIQPSGQVKGESGLTMRQSLSDGSLDTMARRPTDPEEQLRWMSQAVRGYVQAVLNSLAANVPKFVVLCQVEKSKEDMLNQLYSSVSAQSTARIEELLQEDQNVKRRRERNQKQSSLLAKLTKQLSIHDNRAAAASSRSKLAGSVVGKASRYPSFVYCHSATTIKSLTVESNHRPSFAYYRSVVAIRSPTIEYGNITTWSTVALPSATLKVSKKSHKIKKLPTAPLPAHRQTAPPQLENQNCEPMIIYTVSPKVIHTIVNDFLSVV</sequence>
<dbReference type="Gene3D" id="1.20.120.1240">
    <property type="entry name" value="Dynamin, middle domain"/>
    <property type="match status" value="1"/>
</dbReference>
<evidence type="ECO:0000313" key="5">
    <source>
        <dbReference type="EMBL" id="WJZ84402.1"/>
    </source>
</evidence>
<keyword evidence="1" id="KW-0505">Motor protein</keyword>
<feature type="region of interest" description="Disordered" evidence="2">
    <location>
        <begin position="12"/>
        <end position="39"/>
    </location>
</feature>
<feature type="compositionally biased region" description="Polar residues" evidence="2">
    <location>
        <begin position="93"/>
        <end position="102"/>
    </location>
</feature>
<dbReference type="PANTHER" id="PTHR11566:SF57">
    <property type="entry name" value="DYNAMIN-2B"/>
    <property type="match status" value="1"/>
</dbReference>
<evidence type="ECO:0000313" key="6">
    <source>
        <dbReference type="Proteomes" id="UP001227230"/>
    </source>
</evidence>
<dbReference type="PROSITE" id="PS50003">
    <property type="entry name" value="PH_DOMAIN"/>
    <property type="match status" value="1"/>
</dbReference>
<evidence type="ECO:0008006" key="7">
    <source>
        <dbReference type="Google" id="ProtNLM"/>
    </source>
</evidence>
<dbReference type="InterPro" id="IPR003130">
    <property type="entry name" value="GED"/>
</dbReference>
<feature type="domain" description="GED" evidence="4">
    <location>
        <begin position="117"/>
        <end position="210"/>
    </location>
</feature>
<keyword evidence="6" id="KW-1185">Reference proteome</keyword>
<dbReference type="Pfam" id="PF02212">
    <property type="entry name" value="GED"/>
    <property type="match status" value="1"/>
</dbReference>
<name>A0ABY9BN78_VITVI</name>
<dbReference type="Proteomes" id="UP001227230">
    <property type="component" value="Chromosome 3"/>
</dbReference>
<evidence type="ECO:0000259" key="4">
    <source>
        <dbReference type="PROSITE" id="PS51388"/>
    </source>
</evidence>
<reference evidence="5 6" key="1">
    <citation type="journal article" date="2023" name="Hortic Res">
        <title>The complete reference genome for grapevine (Vitis vinifera L.) genetics and breeding.</title>
        <authorList>
            <person name="Shi X."/>
            <person name="Cao S."/>
            <person name="Wang X."/>
            <person name="Huang S."/>
            <person name="Wang Y."/>
            <person name="Liu Z."/>
            <person name="Liu W."/>
            <person name="Leng X."/>
            <person name="Peng Y."/>
            <person name="Wang N."/>
            <person name="Wang Y."/>
            <person name="Ma Z."/>
            <person name="Xu X."/>
            <person name="Zhang F."/>
            <person name="Xue H."/>
            <person name="Zhong H."/>
            <person name="Wang Y."/>
            <person name="Zhang K."/>
            <person name="Velt A."/>
            <person name="Avia K."/>
            <person name="Holtgrawe D."/>
            <person name="Grimplet J."/>
            <person name="Matus J.T."/>
            <person name="Ware D."/>
            <person name="Wu X."/>
            <person name="Wang H."/>
            <person name="Liu C."/>
            <person name="Fang Y."/>
            <person name="Rustenholz C."/>
            <person name="Cheng Z."/>
            <person name="Xiao H."/>
            <person name="Zhou Y."/>
        </authorList>
    </citation>
    <scope>NUCLEOTIDE SEQUENCE [LARGE SCALE GENOMIC DNA]</scope>
    <source>
        <strain evidence="6">cv. Pinot noir / PN40024</strain>
        <tissue evidence="5">Leaf</tissue>
    </source>
</reference>
<evidence type="ECO:0000256" key="1">
    <source>
        <dbReference type="ARBA" id="ARBA00023175"/>
    </source>
</evidence>
<feature type="domain" description="PH" evidence="3">
    <location>
        <begin position="1"/>
        <end position="81"/>
    </location>
</feature>
<dbReference type="PANTHER" id="PTHR11566">
    <property type="entry name" value="DYNAMIN"/>
    <property type="match status" value="1"/>
</dbReference>
<evidence type="ECO:0000259" key="3">
    <source>
        <dbReference type="PROSITE" id="PS50003"/>
    </source>
</evidence>
<dbReference type="EMBL" id="CP126650">
    <property type="protein sequence ID" value="WJZ84402.1"/>
    <property type="molecule type" value="Genomic_DNA"/>
</dbReference>
<dbReference type="InterPro" id="IPR020850">
    <property type="entry name" value="GED_dom"/>
</dbReference>
<gene>
    <name evidence="5" type="ORF">VitviT2T_004008</name>
</gene>
<dbReference type="PROSITE" id="PS51388">
    <property type="entry name" value="GED"/>
    <property type="match status" value="1"/>
</dbReference>
<dbReference type="InterPro" id="IPR022812">
    <property type="entry name" value="Dynamin"/>
</dbReference>
<feature type="region of interest" description="Disordered" evidence="2">
    <location>
        <begin position="87"/>
        <end position="113"/>
    </location>
</feature>
<proteinExistence type="predicted"/>
<organism evidence="5 6">
    <name type="scientific">Vitis vinifera</name>
    <name type="common">Grape</name>
    <dbReference type="NCBI Taxonomy" id="29760"/>
    <lineage>
        <taxon>Eukaryota</taxon>
        <taxon>Viridiplantae</taxon>
        <taxon>Streptophyta</taxon>
        <taxon>Embryophyta</taxon>
        <taxon>Tracheophyta</taxon>
        <taxon>Spermatophyta</taxon>
        <taxon>Magnoliopsida</taxon>
        <taxon>eudicotyledons</taxon>
        <taxon>Gunneridae</taxon>
        <taxon>Pentapetalae</taxon>
        <taxon>rosids</taxon>
        <taxon>Vitales</taxon>
        <taxon>Vitaceae</taxon>
        <taxon>Viteae</taxon>
        <taxon>Vitis</taxon>
    </lineage>
</organism>
<dbReference type="InterPro" id="IPR001849">
    <property type="entry name" value="PH_domain"/>
</dbReference>
<protein>
    <recommendedName>
        <fullName evidence="7">Dynamin-2A</fullName>
    </recommendedName>
</protein>
<accession>A0ABY9BN78</accession>
<evidence type="ECO:0000256" key="2">
    <source>
        <dbReference type="SAM" id="MobiDB-lite"/>
    </source>
</evidence>